<dbReference type="RefSeq" id="WP_149352703.1">
    <property type="nucleotide sequence ID" value="NZ_VTRV01000062.1"/>
</dbReference>
<gene>
    <name evidence="2" type="ORF">FW784_07340</name>
</gene>
<dbReference type="Gene3D" id="2.40.160.20">
    <property type="match status" value="1"/>
</dbReference>
<reference evidence="2 3" key="1">
    <citation type="submission" date="2019-08" db="EMBL/GenBank/DDBJ databases">
        <title>Draft genome sequence of Lysobacter sp. UKS-15.</title>
        <authorList>
            <person name="Im W.-T."/>
        </authorList>
    </citation>
    <scope>NUCLEOTIDE SEQUENCE [LARGE SCALE GENOMIC DNA]</scope>
    <source>
        <strain evidence="2 3">UKS-15</strain>
    </source>
</reference>
<dbReference type="Proteomes" id="UP000323164">
    <property type="component" value="Unassembled WGS sequence"/>
</dbReference>
<comment type="caution">
    <text evidence="2">The sequence shown here is derived from an EMBL/GenBank/DDBJ whole genome shotgun (WGS) entry which is preliminary data.</text>
</comment>
<evidence type="ECO:0000313" key="2">
    <source>
        <dbReference type="EMBL" id="TZF89915.1"/>
    </source>
</evidence>
<evidence type="ECO:0000256" key="1">
    <source>
        <dbReference type="SAM" id="SignalP"/>
    </source>
</evidence>
<organism evidence="2 3">
    <name type="scientific">Cognatilysobacter lacus</name>
    <dbReference type="NCBI Taxonomy" id="1643323"/>
    <lineage>
        <taxon>Bacteria</taxon>
        <taxon>Pseudomonadati</taxon>
        <taxon>Pseudomonadota</taxon>
        <taxon>Gammaproteobacteria</taxon>
        <taxon>Lysobacterales</taxon>
        <taxon>Lysobacteraceae</taxon>
        <taxon>Cognatilysobacter</taxon>
    </lineage>
</organism>
<accession>A0A5D8Z4I8</accession>
<dbReference type="EMBL" id="VTRV01000062">
    <property type="protein sequence ID" value="TZF89915.1"/>
    <property type="molecule type" value="Genomic_DNA"/>
</dbReference>
<evidence type="ECO:0008006" key="4">
    <source>
        <dbReference type="Google" id="ProtNLM"/>
    </source>
</evidence>
<name>A0A5D8Z4I8_9GAMM</name>
<evidence type="ECO:0000313" key="3">
    <source>
        <dbReference type="Proteomes" id="UP000323164"/>
    </source>
</evidence>
<protein>
    <recommendedName>
        <fullName evidence="4">Lipid A palmitoyltransferase PagP</fullName>
    </recommendedName>
</protein>
<feature type="chain" id="PRO_5022837963" description="Lipid A palmitoyltransferase PagP" evidence="1">
    <location>
        <begin position="23"/>
        <end position="183"/>
    </location>
</feature>
<dbReference type="OrthoDB" id="6022032at2"/>
<keyword evidence="1" id="KW-0732">Signal</keyword>
<dbReference type="AlphaFoldDB" id="A0A5D8Z4I8"/>
<proteinExistence type="predicted"/>
<keyword evidence="3" id="KW-1185">Reference proteome</keyword>
<sequence length="183" mass="19868">MPTCRCLAFAALLLAASTPAFAQQSQSQSQSQSQDDATRSATAWNSPEWWVDVNVASHHFGSADAYLGPGEHFNQANYGAGVELEWQPRHGASAGYYRNSVYADSWYALYHYTPLQLGRHVRLGAMVGLVSGYPGYDGHAGPAAALVAKIEYRRVGANLVYLPHVPGSTPNTLGLQLKFRLGR</sequence>
<feature type="signal peptide" evidence="1">
    <location>
        <begin position="1"/>
        <end position="22"/>
    </location>
</feature>